<sequence>MATQNAENGPDTPRCNKDDWDDLRRVCIETVPMLPGPARGFDAPVVDHYGPLAASPYFELGSKPMEGLKPRKKPENPATSQEATHSRDARRQKTFEELKKEETKDPQAPCSHVPPRSEEEEGRASASHESSVDVHSSESPGTDS</sequence>
<proteinExistence type="predicted"/>
<gene>
    <name evidence="2" type="ORF">ANCDUO_15280</name>
</gene>
<protein>
    <submittedName>
        <fullName evidence="2">Uncharacterized protein</fullName>
    </submittedName>
</protein>
<dbReference type="AlphaFoldDB" id="A0A0C2CE25"/>
<evidence type="ECO:0000256" key="1">
    <source>
        <dbReference type="SAM" id="MobiDB-lite"/>
    </source>
</evidence>
<evidence type="ECO:0000313" key="3">
    <source>
        <dbReference type="Proteomes" id="UP000054047"/>
    </source>
</evidence>
<dbReference type="EMBL" id="KN738894">
    <property type="protein sequence ID" value="KIH54573.1"/>
    <property type="molecule type" value="Genomic_DNA"/>
</dbReference>
<reference evidence="2 3" key="1">
    <citation type="submission" date="2013-12" db="EMBL/GenBank/DDBJ databases">
        <title>Draft genome of the parsitic nematode Ancylostoma duodenale.</title>
        <authorList>
            <person name="Mitreva M."/>
        </authorList>
    </citation>
    <scope>NUCLEOTIDE SEQUENCE [LARGE SCALE GENOMIC DNA]</scope>
    <source>
        <strain evidence="2 3">Zhejiang</strain>
    </source>
</reference>
<name>A0A0C2CE25_9BILA</name>
<evidence type="ECO:0000313" key="2">
    <source>
        <dbReference type="EMBL" id="KIH54573.1"/>
    </source>
</evidence>
<feature type="compositionally biased region" description="Basic and acidic residues" evidence="1">
    <location>
        <begin position="66"/>
        <end position="75"/>
    </location>
</feature>
<keyword evidence="3" id="KW-1185">Reference proteome</keyword>
<accession>A0A0C2CE25</accession>
<feature type="compositionally biased region" description="Basic and acidic residues" evidence="1">
    <location>
        <begin position="84"/>
        <end position="105"/>
    </location>
</feature>
<feature type="region of interest" description="Disordered" evidence="1">
    <location>
        <begin position="54"/>
        <end position="144"/>
    </location>
</feature>
<organism evidence="2 3">
    <name type="scientific">Ancylostoma duodenale</name>
    <dbReference type="NCBI Taxonomy" id="51022"/>
    <lineage>
        <taxon>Eukaryota</taxon>
        <taxon>Metazoa</taxon>
        <taxon>Ecdysozoa</taxon>
        <taxon>Nematoda</taxon>
        <taxon>Chromadorea</taxon>
        <taxon>Rhabditida</taxon>
        <taxon>Rhabditina</taxon>
        <taxon>Rhabditomorpha</taxon>
        <taxon>Strongyloidea</taxon>
        <taxon>Ancylostomatidae</taxon>
        <taxon>Ancylostomatinae</taxon>
        <taxon>Ancylostoma</taxon>
    </lineage>
</organism>
<feature type="region of interest" description="Disordered" evidence="1">
    <location>
        <begin position="1"/>
        <end position="21"/>
    </location>
</feature>
<dbReference type="Proteomes" id="UP000054047">
    <property type="component" value="Unassembled WGS sequence"/>
</dbReference>